<comment type="caution">
    <text evidence="2">The sequence shown here is derived from an EMBL/GenBank/DDBJ whole genome shotgun (WGS) entry which is preliminary data.</text>
</comment>
<name>A0A8J3Z594_9ACTN</name>
<evidence type="ECO:0000313" key="3">
    <source>
        <dbReference type="Proteomes" id="UP000612585"/>
    </source>
</evidence>
<keyword evidence="1" id="KW-0472">Membrane</keyword>
<keyword evidence="3" id="KW-1185">Reference proteome</keyword>
<feature type="transmembrane region" description="Helical" evidence="1">
    <location>
        <begin position="21"/>
        <end position="42"/>
    </location>
</feature>
<dbReference type="AlphaFoldDB" id="A0A8J3Z594"/>
<sequence length="268" mass="28115">MDETTSAPRTARQQVRRRRSWLVGALVAAATATAALQGVGIAPADAGISGYRITGTGGVGLKVRTDPYNVNAGVVAVLADGTAFTAECAVRGRNVSGNTVWHRISAPASGWISDFYTTTPGFNQYIPGEPDCANITTRETRALNWAVSVLGQANTNGDLGDSNHPWNGWCDNFVAHAYGRAASGYATAIAHFNDLRNRGLIHSDANPPAGALVFYAAASVNGGAGHVMLSEGNGSYISTAATVRRVSFTWPGAPYIGWAYANPEWSGR</sequence>
<gene>
    <name evidence="2" type="ORF">Vau01_052220</name>
</gene>
<proteinExistence type="predicted"/>
<accession>A0A8J3Z594</accession>
<evidence type="ECO:0000313" key="2">
    <source>
        <dbReference type="EMBL" id="GIJ57706.1"/>
    </source>
</evidence>
<dbReference type="RefSeq" id="WP_203997287.1">
    <property type="nucleotide sequence ID" value="NZ_BOPG01000033.1"/>
</dbReference>
<dbReference type="InterPro" id="IPR006311">
    <property type="entry name" value="TAT_signal"/>
</dbReference>
<dbReference type="Proteomes" id="UP000612585">
    <property type="component" value="Unassembled WGS sequence"/>
</dbReference>
<organism evidence="2 3">
    <name type="scientific">Virgisporangium aurantiacum</name>
    <dbReference type="NCBI Taxonomy" id="175570"/>
    <lineage>
        <taxon>Bacteria</taxon>
        <taxon>Bacillati</taxon>
        <taxon>Actinomycetota</taxon>
        <taxon>Actinomycetes</taxon>
        <taxon>Micromonosporales</taxon>
        <taxon>Micromonosporaceae</taxon>
        <taxon>Virgisporangium</taxon>
    </lineage>
</organism>
<dbReference type="PROSITE" id="PS51318">
    <property type="entry name" value="TAT"/>
    <property type="match status" value="1"/>
</dbReference>
<keyword evidence="1" id="KW-0812">Transmembrane</keyword>
<evidence type="ECO:0000256" key="1">
    <source>
        <dbReference type="SAM" id="Phobius"/>
    </source>
</evidence>
<reference evidence="2" key="1">
    <citation type="submission" date="2021-01" db="EMBL/GenBank/DDBJ databases">
        <title>Whole genome shotgun sequence of Virgisporangium aurantiacum NBRC 16421.</title>
        <authorList>
            <person name="Komaki H."/>
            <person name="Tamura T."/>
        </authorList>
    </citation>
    <scope>NUCLEOTIDE SEQUENCE</scope>
    <source>
        <strain evidence="2">NBRC 16421</strain>
    </source>
</reference>
<keyword evidence="1" id="KW-1133">Transmembrane helix</keyword>
<protein>
    <submittedName>
        <fullName evidence="2">Uncharacterized protein</fullName>
    </submittedName>
</protein>
<dbReference type="EMBL" id="BOPG01000033">
    <property type="protein sequence ID" value="GIJ57706.1"/>
    <property type="molecule type" value="Genomic_DNA"/>
</dbReference>